<evidence type="ECO:0000313" key="2">
    <source>
        <dbReference type="EMBL" id="BAH16769.1"/>
    </source>
</evidence>
<keyword evidence="1" id="KW-0472">Membrane</keyword>
<accession>B9E958</accession>
<feature type="transmembrane region" description="Helical" evidence="1">
    <location>
        <begin position="12"/>
        <end position="30"/>
    </location>
</feature>
<dbReference type="HOGENOM" id="CLU_1508853_0_0_9"/>
<keyword evidence="1" id="KW-1133">Transmembrane helix</keyword>
<organism evidence="2 3">
    <name type="scientific">Macrococcus caseolyticus (strain JCSC5402)</name>
    <name type="common">Macrococcoides caseolyticum</name>
    <dbReference type="NCBI Taxonomy" id="458233"/>
    <lineage>
        <taxon>Bacteria</taxon>
        <taxon>Bacillati</taxon>
        <taxon>Bacillota</taxon>
        <taxon>Bacilli</taxon>
        <taxon>Bacillales</taxon>
        <taxon>Staphylococcaceae</taxon>
        <taxon>Macrococcoides</taxon>
    </lineage>
</organism>
<evidence type="ECO:0000256" key="1">
    <source>
        <dbReference type="SAM" id="Phobius"/>
    </source>
</evidence>
<protein>
    <submittedName>
        <fullName evidence="2">Uncharacterized protein</fullName>
    </submittedName>
</protein>
<dbReference type="EMBL" id="AP009484">
    <property type="protein sequence ID" value="BAH16769.1"/>
    <property type="molecule type" value="Genomic_DNA"/>
</dbReference>
<evidence type="ECO:0000313" key="3">
    <source>
        <dbReference type="Proteomes" id="UP000001383"/>
    </source>
</evidence>
<dbReference type="Proteomes" id="UP000001383">
    <property type="component" value="Chromosome"/>
</dbReference>
<keyword evidence="1" id="KW-0812">Transmembrane</keyword>
<reference evidence="2 3" key="1">
    <citation type="journal article" date="2009" name="J. Bacteriol.">
        <title>Complete genome sequence of Macrococcus caseolyticus strain JCSCS5402, reflecting the ancestral genome of the human-pathogenic staphylococci.</title>
        <authorList>
            <person name="Baba T."/>
            <person name="Kuwahara-Arai K."/>
            <person name="Uchiyama I."/>
            <person name="Takeuchi F."/>
            <person name="Ito T."/>
            <person name="Hiramatsu K."/>
        </authorList>
    </citation>
    <scope>NUCLEOTIDE SEQUENCE [LARGE SCALE GENOMIC DNA]</scope>
    <source>
        <strain evidence="2 3">JCSC5402</strain>
    </source>
</reference>
<name>B9E958_MACCJ</name>
<gene>
    <name evidence="2" type="ordered locus">MCCL_0062</name>
</gene>
<sequence>MLGGIYMNNHQKVLVFGCLLAIILFSLIVWQKLPHDTAQHEVKTKEIEAIEKGTYNSMEEAQKALVNDVIKSDDLVSAIYTPNKKWKTPFYVIQVSYKENKQTYSGFAFAVPENGKYKLELADIKIKTYDGMQPIKDSIKIGENKVHIYVGTPLDNPFADSIRHSFVDDSIEVAFQVE</sequence>
<proteinExistence type="predicted"/>
<dbReference type="KEGG" id="mcl:MCCL_0062"/>
<dbReference type="AlphaFoldDB" id="B9E958"/>